<sequence precursor="true">MRLVLLVLLLATSPSVRAQYDPLRIDPPRADQHAAPLDLSVDDQPRAREIPLRVYLPDSSDPAPLAMFSHGLGGSREMSAYLGKHWSARGYVVVFLQHPGSDDSVWKEARPLQRMAAMRQAANLENFLLRAGDVPATIDALQRWNSQSGHALAGRIDLQRIGMSGHSFGAVTTQAVSGQSPPVGKGFTDPRIKAAVVMSPSTPRGGSAAKAFADVSIPWMLLTGTKDISPIGGADLDSRLGVYPALPPGDKYELVMHNAQHSAFTERALPGEKHPRNPNHHRAILAVTTAFWDAYLKDDAQAKQWLAGDAVRGVLEADDTWKKK</sequence>
<feature type="chain" id="PRO_5022200728" evidence="4">
    <location>
        <begin position="19"/>
        <end position="324"/>
    </location>
</feature>
<gene>
    <name evidence="5" type="ORF">Pla175_36550</name>
</gene>
<organism evidence="5 6">
    <name type="scientific">Pirellulimonas nuda</name>
    <dbReference type="NCBI Taxonomy" id="2528009"/>
    <lineage>
        <taxon>Bacteria</taxon>
        <taxon>Pseudomonadati</taxon>
        <taxon>Planctomycetota</taxon>
        <taxon>Planctomycetia</taxon>
        <taxon>Pirellulales</taxon>
        <taxon>Lacipirellulaceae</taxon>
        <taxon>Pirellulimonas</taxon>
    </lineage>
</organism>
<dbReference type="GO" id="GO:0003847">
    <property type="term" value="F:1-alkyl-2-acetylglycerophosphocholine esterase activity"/>
    <property type="evidence" value="ECO:0007669"/>
    <property type="project" value="TreeGrafter"/>
</dbReference>
<dbReference type="SUPFAM" id="SSF53474">
    <property type="entry name" value="alpha/beta-Hydrolases"/>
    <property type="match status" value="1"/>
</dbReference>
<keyword evidence="1 5" id="KW-0378">Hydrolase</keyword>
<evidence type="ECO:0000256" key="1">
    <source>
        <dbReference type="ARBA" id="ARBA00022801"/>
    </source>
</evidence>
<proteinExistence type="predicted"/>
<accession>A0A518DFJ2</accession>
<dbReference type="GO" id="GO:0016042">
    <property type="term" value="P:lipid catabolic process"/>
    <property type="evidence" value="ECO:0007669"/>
    <property type="project" value="UniProtKB-KW"/>
</dbReference>
<evidence type="ECO:0000313" key="5">
    <source>
        <dbReference type="EMBL" id="QDU90253.1"/>
    </source>
</evidence>
<keyword evidence="4" id="KW-0732">Signal</keyword>
<reference evidence="5 6" key="1">
    <citation type="submission" date="2019-02" db="EMBL/GenBank/DDBJ databases">
        <title>Deep-cultivation of Planctomycetes and their phenomic and genomic characterization uncovers novel biology.</title>
        <authorList>
            <person name="Wiegand S."/>
            <person name="Jogler M."/>
            <person name="Boedeker C."/>
            <person name="Pinto D."/>
            <person name="Vollmers J."/>
            <person name="Rivas-Marin E."/>
            <person name="Kohn T."/>
            <person name="Peeters S.H."/>
            <person name="Heuer A."/>
            <person name="Rast P."/>
            <person name="Oberbeckmann S."/>
            <person name="Bunk B."/>
            <person name="Jeske O."/>
            <person name="Meyerdierks A."/>
            <person name="Storesund J.E."/>
            <person name="Kallscheuer N."/>
            <person name="Luecker S."/>
            <person name="Lage O.M."/>
            <person name="Pohl T."/>
            <person name="Merkel B.J."/>
            <person name="Hornburger P."/>
            <person name="Mueller R.-W."/>
            <person name="Bruemmer F."/>
            <person name="Labrenz M."/>
            <person name="Spormann A.M."/>
            <person name="Op den Camp H."/>
            <person name="Overmann J."/>
            <person name="Amann R."/>
            <person name="Jetten M.S.M."/>
            <person name="Mascher T."/>
            <person name="Medema M.H."/>
            <person name="Devos D.P."/>
            <person name="Kaster A.-K."/>
            <person name="Ovreas L."/>
            <person name="Rohde M."/>
            <person name="Galperin M.Y."/>
            <person name="Jogler C."/>
        </authorList>
    </citation>
    <scope>NUCLEOTIDE SEQUENCE [LARGE SCALE GENOMIC DNA]</scope>
    <source>
        <strain evidence="5 6">Pla175</strain>
    </source>
</reference>
<dbReference type="Gene3D" id="3.40.50.1820">
    <property type="entry name" value="alpha/beta hydrolase"/>
    <property type="match status" value="1"/>
</dbReference>
<dbReference type="Pfam" id="PF03403">
    <property type="entry name" value="PAF-AH_p_II"/>
    <property type="match status" value="1"/>
</dbReference>
<dbReference type="KEGG" id="pnd:Pla175_36550"/>
<evidence type="ECO:0000256" key="2">
    <source>
        <dbReference type="ARBA" id="ARBA00022963"/>
    </source>
</evidence>
<dbReference type="PANTHER" id="PTHR10272">
    <property type="entry name" value="PLATELET-ACTIVATING FACTOR ACETYLHYDROLASE"/>
    <property type="match status" value="1"/>
</dbReference>
<feature type="signal peptide" evidence="4">
    <location>
        <begin position="1"/>
        <end position="18"/>
    </location>
</feature>
<evidence type="ECO:0000313" key="6">
    <source>
        <dbReference type="Proteomes" id="UP000317429"/>
    </source>
</evidence>
<keyword evidence="6" id="KW-1185">Reference proteome</keyword>
<dbReference type="EMBL" id="CP036291">
    <property type="protein sequence ID" value="QDU90253.1"/>
    <property type="molecule type" value="Genomic_DNA"/>
</dbReference>
<dbReference type="AlphaFoldDB" id="A0A518DFJ2"/>
<evidence type="ECO:0000256" key="3">
    <source>
        <dbReference type="ARBA" id="ARBA00023098"/>
    </source>
</evidence>
<dbReference type="Proteomes" id="UP000317429">
    <property type="component" value="Chromosome"/>
</dbReference>
<keyword evidence="3" id="KW-0443">Lipid metabolism</keyword>
<dbReference type="InterPro" id="IPR029058">
    <property type="entry name" value="AB_hydrolase_fold"/>
</dbReference>
<evidence type="ECO:0000256" key="4">
    <source>
        <dbReference type="SAM" id="SignalP"/>
    </source>
</evidence>
<name>A0A518DFJ2_9BACT</name>
<dbReference type="PANTHER" id="PTHR10272:SF0">
    <property type="entry name" value="PLATELET-ACTIVATING FACTOR ACETYLHYDROLASE"/>
    <property type="match status" value="1"/>
</dbReference>
<keyword evidence="2" id="KW-0442">Lipid degradation</keyword>
<protein>
    <submittedName>
        <fullName evidence="5">Alpha/beta hydrolase family protein</fullName>
    </submittedName>
</protein>
<dbReference type="RefSeq" id="WP_231953955.1">
    <property type="nucleotide sequence ID" value="NZ_CP036291.1"/>
</dbReference>